<proteinExistence type="predicted"/>
<protein>
    <submittedName>
        <fullName evidence="1">Uncharacterized protein</fullName>
    </submittedName>
</protein>
<dbReference type="Proteomes" id="UP000631694">
    <property type="component" value="Unassembled WGS sequence"/>
</dbReference>
<organism evidence="1 2">
    <name type="scientific">Methylobrevis albus</name>
    <dbReference type="NCBI Taxonomy" id="2793297"/>
    <lineage>
        <taxon>Bacteria</taxon>
        <taxon>Pseudomonadati</taxon>
        <taxon>Pseudomonadota</taxon>
        <taxon>Alphaproteobacteria</taxon>
        <taxon>Hyphomicrobiales</taxon>
        <taxon>Pleomorphomonadaceae</taxon>
        <taxon>Methylobrevis</taxon>
    </lineage>
</organism>
<dbReference type="EMBL" id="JADZLT010000050">
    <property type="protein sequence ID" value="MBH0238475.1"/>
    <property type="molecule type" value="Genomic_DNA"/>
</dbReference>
<evidence type="ECO:0000313" key="2">
    <source>
        <dbReference type="Proteomes" id="UP000631694"/>
    </source>
</evidence>
<dbReference type="AlphaFoldDB" id="A0A931I399"/>
<sequence>MPMPHPLIGRQIIASIGEPWDFCSAAGQGRLDGTVIDVFEDGDGRLRAIIRCSAFVHNGVEISVAAASERYAIPFALHERNGANLAFFRDGSLVARGTFPGTPGDSTTISWLIGSFQF</sequence>
<reference evidence="1" key="1">
    <citation type="submission" date="2020-12" db="EMBL/GenBank/DDBJ databases">
        <title>Methylobrevis albus sp. nov., isolated from fresh water lack sediment.</title>
        <authorList>
            <person name="Zou Q."/>
        </authorList>
    </citation>
    <scope>NUCLEOTIDE SEQUENCE</scope>
    <source>
        <strain evidence="1">L22</strain>
    </source>
</reference>
<accession>A0A931I399</accession>
<gene>
    <name evidence="1" type="ORF">I5731_11630</name>
</gene>
<keyword evidence="2" id="KW-1185">Reference proteome</keyword>
<name>A0A931I399_9HYPH</name>
<comment type="caution">
    <text evidence="1">The sequence shown here is derived from an EMBL/GenBank/DDBJ whole genome shotgun (WGS) entry which is preliminary data.</text>
</comment>
<evidence type="ECO:0000313" key="1">
    <source>
        <dbReference type="EMBL" id="MBH0238475.1"/>
    </source>
</evidence>